<dbReference type="AlphaFoldDB" id="A0A815D271"/>
<evidence type="ECO:0000313" key="2">
    <source>
        <dbReference type="EMBL" id="CAF4109687.1"/>
    </source>
</evidence>
<reference evidence="1" key="1">
    <citation type="submission" date="2021-02" db="EMBL/GenBank/DDBJ databases">
        <authorList>
            <person name="Nowell W R."/>
        </authorList>
    </citation>
    <scope>NUCLEOTIDE SEQUENCE</scope>
</reference>
<dbReference type="Proteomes" id="UP000663829">
    <property type="component" value="Unassembled WGS sequence"/>
</dbReference>
<accession>A0A815D271</accession>
<evidence type="ECO:0000313" key="1">
    <source>
        <dbReference type="EMBL" id="CAF1295592.1"/>
    </source>
</evidence>
<gene>
    <name evidence="1" type="ORF">GPM918_LOCUS28258</name>
    <name evidence="2" type="ORF">SRO942_LOCUS28740</name>
</gene>
<feature type="non-terminal residue" evidence="1">
    <location>
        <position position="1"/>
    </location>
</feature>
<sequence length="345" mass="39805">MSSASRIVQLSADRVSHSPSTCGTSSFAQEQAIADHLFDILNSILTSDSYTHDYDTTLDHSIPDSELKGCEEDTDISTTDPDFEEKDTEAPIFENFSLNYMKRAVEYYDIRDPITGKRKHSWSNVKHQFQRIPYQYYLARFREYVEQSGSKKQKTESLEDFVYDKFENARDLLRPVYDIDSKRWAHQCAREMPINDFTASDHSISNFKHKHDICSRKITKVVTKRESTTSEEIEKSVDDFVREVRALLPKYHNVDVLNTDQMGMELEVHSTRTLSYQGEKTTASSVFEYWRDHVLVPAISSLRKVLLLSDSGSGQGDRKGIYEKMKGVKRMEIPPKTTPKIQPLD</sequence>
<name>A0A815D271_9BILA</name>
<dbReference type="Proteomes" id="UP000681722">
    <property type="component" value="Unassembled WGS sequence"/>
</dbReference>
<evidence type="ECO:0000313" key="3">
    <source>
        <dbReference type="Proteomes" id="UP000663829"/>
    </source>
</evidence>
<protein>
    <submittedName>
        <fullName evidence="1">Uncharacterized protein</fullName>
    </submittedName>
</protein>
<dbReference type="EMBL" id="CAJNOQ010012252">
    <property type="protein sequence ID" value="CAF1295592.1"/>
    <property type="molecule type" value="Genomic_DNA"/>
</dbReference>
<proteinExistence type="predicted"/>
<dbReference type="OrthoDB" id="10051656at2759"/>
<dbReference type="EMBL" id="CAJOBC010034893">
    <property type="protein sequence ID" value="CAF4109687.1"/>
    <property type="molecule type" value="Genomic_DNA"/>
</dbReference>
<comment type="caution">
    <text evidence="1">The sequence shown here is derived from an EMBL/GenBank/DDBJ whole genome shotgun (WGS) entry which is preliminary data.</text>
</comment>
<organism evidence="1 3">
    <name type="scientific">Didymodactylos carnosus</name>
    <dbReference type="NCBI Taxonomy" id="1234261"/>
    <lineage>
        <taxon>Eukaryota</taxon>
        <taxon>Metazoa</taxon>
        <taxon>Spiralia</taxon>
        <taxon>Gnathifera</taxon>
        <taxon>Rotifera</taxon>
        <taxon>Eurotatoria</taxon>
        <taxon>Bdelloidea</taxon>
        <taxon>Philodinida</taxon>
        <taxon>Philodinidae</taxon>
        <taxon>Didymodactylos</taxon>
    </lineage>
</organism>
<keyword evidence="3" id="KW-1185">Reference proteome</keyword>